<feature type="domain" description="Histidine kinase" evidence="24">
    <location>
        <begin position="123"/>
        <end position="332"/>
    </location>
</feature>
<comment type="catalytic activity">
    <reaction evidence="1">
        <text>ATP + protein L-histidine = ADP + protein N-phospho-L-histidine.</text>
        <dbReference type="EC" id="2.7.13.3"/>
    </reaction>
</comment>
<organism evidence="26 27">
    <name type="scientific">Microlunatus panaciterrae</name>
    <dbReference type="NCBI Taxonomy" id="400768"/>
    <lineage>
        <taxon>Bacteria</taxon>
        <taxon>Bacillati</taxon>
        <taxon>Actinomycetota</taxon>
        <taxon>Actinomycetes</taxon>
        <taxon>Propionibacteriales</taxon>
        <taxon>Propionibacteriaceae</taxon>
        <taxon>Microlunatus</taxon>
    </lineage>
</organism>
<keyword evidence="27" id="KW-1185">Reference proteome</keyword>
<dbReference type="PRINTS" id="PR00344">
    <property type="entry name" value="BCTRLSENSOR"/>
</dbReference>
<evidence type="ECO:0000256" key="5">
    <source>
        <dbReference type="ARBA" id="ARBA00012438"/>
    </source>
</evidence>
<evidence type="ECO:0000256" key="10">
    <source>
        <dbReference type="ARBA" id="ARBA00022741"/>
    </source>
</evidence>
<dbReference type="InterPro" id="IPR036097">
    <property type="entry name" value="HisK_dim/P_sf"/>
</dbReference>
<dbReference type="EC" id="2.7.13.3" evidence="5"/>
<dbReference type="SMART" id="SM00387">
    <property type="entry name" value="HATPase_c"/>
    <property type="match status" value="1"/>
</dbReference>
<dbReference type="Pfam" id="PF00672">
    <property type="entry name" value="HAMP"/>
    <property type="match status" value="1"/>
</dbReference>
<dbReference type="InterPro" id="IPR005467">
    <property type="entry name" value="His_kinase_dom"/>
</dbReference>
<evidence type="ECO:0000256" key="22">
    <source>
        <dbReference type="ARBA" id="ARBA00041776"/>
    </source>
</evidence>
<dbReference type="InterPro" id="IPR050980">
    <property type="entry name" value="2C_sensor_his_kinase"/>
</dbReference>
<dbReference type="Proteomes" id="UP000704762">
    <property type="component" value="Unassembled WGS sequence"/>
</dbReference>
<evidence type="ECO:0000256" key="6">
    <source>
        <dbReference type="ARBA" id="ARBA00022475"/>
    </source>
</evidence>
<keyword evidence="8" id="KW-0808">Transferase</keyword>
<evidence type="ECO:0000256" key="12">
    <source>
        <dbReference type="ARBA" id="ARBA00022801"/>
    </source>
</evidence>
<evidence type="ECO:0000256" key="9">
    <source>
        <dbReference type="ARBA" id="ARBA00022692"/>
    </source>
</evidence>
<dbReference type="Pfam" id="PF00512">
    <property type="entry name" value="HisKA"/>
    <property type="match status" value="1"/>
</dbReference>
<dbReference type="PANTHER" id="PTHR44936">
    <property type="entry name" value="SENSOR PROTEIN CREC"/>
    <property type="match status" value="1"/>
</dbReference>
<comment type="cofactor">
    <cofactor evidence="3">
        <name>Mg(2+)</name>
        <dbReference type="ChEBI" id="CHEBI:18420"/>
    </cofactor>
</comment>
<dbReference type="CDD" id="cd06225">
    <property type="entry name" value="HAMP"/>
    <property type="match status" value="1"/>
</dbReference>
<reference evidence="26 27" key="1">
    <citation type="submission" date="2021-01" db="EMBL/GenBank/DDBJ databases">
        <title>Sequencing the genomes of 1000 actinobacteria strains.</title>
        <authorList>
            <person name="Klenk H.-P."/>
        </authorList>
    </citation>
    <scope>NUCLEOTIDE SEQUENCE [LARGE SCALE GENOMIC DNA]</scope>
    <source>
        <strain evidence="26 27">DSM 18662</strain>
    </source>
</reference>
<protein>
    <recommendedName>
        <fullName evidence="21">Signal transduction histidine-protein kinase/phosphatase MprB</fullName>
        <ecNumber evidence="5">2.7.13.3</ecNumber>
    </recommendedName>
    <alternativeName>
        <fullName evidence="22">Mycobacterial persistence regulator B</fullName>
    </alternativeName>
</protein>
<keyword evidence="18" id="KW-0346">Stress response</keyword>
<dbReference type="SUPFAM" id="SSF47384">
    <property type="entry name" value="Homodimeric domain of signal transducing histidine kinase"/>
    <property type="match status" value="1"/>
</dbReference>
<dbReference type="SUPFAM" id="SSF55874">
    <property type="entry name" value="ATPase domain of HSP90 chaperone/DNA topoisomerase II/histidine kinase"/>
    <property type="match status" value="1"/>
</dbReference>
<feature type="domain" description="HAMP" evidence="25">
    <location>
        <begin position="63"/>
        <end position="115"/>
    </location>
</feature>
<keyword evidence="13" id="KW-0067">ATP-binding</keyword>
<evidence type="ECO:0000256" key="2">
    <source>
        <dbReference type="ARBA" id="ARBA00001936"/>
    </source>
</evidence>
<dbReference type="InterPro" id="IPR003594">
    <property type="entry name" value="HATPase_dom"/>
</dbReference>
<accession>A0ABS2RKC2</accession>
<dbReference type="Pfam" id="PF02518">
    <property type="entry name" value="HATPase_c"/>
    <property type="match status" value="1"/>
</dbReference>
<dbReference type="InterPro" id="IPR036890">
    <property type="entry name" value="HATPase_C_sf"/>
</dbReference>
<evidence type="ECO:0000256" key="15">
    <source>
        <dbReference type="ARBA" id="ARBA00022912"/>
    </source>
</evidence>
<comment type="subcellular location">
    <subcellularLocation>
        <location evidence="4">Cell membrane</location>
        <topology evidence="4">Multi-pass membrane protein</topology>
    </subcellularLocation>
</comment>
<keyword evidence="23" id="KW-0472">Membrane</keyword>
<gene>
    <name evidence="26" type="ORF">JOE57_001537</name>
</gene>
<evidence type="ECO:0000256" key="16">
    <source>
        <dbReference type="ARBA" id="ARBA00022989"/>
    </source>
</evidence>
<dbReference type="CDD" id="cd00075">
    <property type="entry name" value="HATPase"/>
    <property type="match status" value="1"/>
</dbReference>
<evidence type="ECO:0000256" key="19">
    <source>
        <dbReference type="ARBA" id="ARBA00023026"/>
    </source>
</evidence>
<keyword evidence="10" id="KW-0547">Nucleotide-binding</keyword>
<dbReference type="SMART" id="SM00304">
    <property type="entry name" value="HAMP"/>
    <property type="match status" value="1"/>
</dbReference>
<keyword evidence="15" id="KW-0904">Protein phosphatase</keyword>
<keyword evidence="9 23" id="KW-0812">Transmembrane</keyword>
<keyword evidence="20" id="KW-0464">Manganese</keyword>
<keyword evidence="7" id="KW-0597">Phosphoprotein</keyword>
<evidence type="ECO:0000256" key="3">
    <source>
        <dbReference type="ARBA" id="ARBA00001946"/>
    </source>
</evidence>
<dbReference type="PANTHER" id="PTHR44936:SF9">
    <property type="entry name" value="SENSOR PROTEIN CREC"/>
    <property type="match status" value="1"/>
</dbReference>
<dbReference type="InterPro" id="IPR003661">
    <property type="entry name" value="HisK_dim/P_dom"/>
</dbReference>
<dbReference type="Gene3D" id="1.10.287.130">
    <property type="match status" value="1"/>
</dbReference>
<evidence type="ECO:0000256" key="1">
    <source>
        <dbReference type="ARBA" id="ARBA00000085"/>
    </source>
</evidence>
<comment type="cofactor">
    <cofactor evidence="2">
        <name>Mn(2+)</name>
        <dbReference type="ChEBI" id="CHEBI:29035"/>
    </cofactor>
</comment>
<evidence type="ECO:0000256" key="20">
    <source>
        <dbReference type="ARBA" id="ARBA00023211"/>
    </source>
</evidence>
<dbReference type="CDD" id="cd00082">
    <property type="entry name" value="HisKA"/>
    <property type="match status" value="1"/>
</dbReference>
<keyword evidence="19" id="KW-0843">Virulence</keyword>
<keyword evidence="17" id="KW-0902">Two-component regulatory system</keyword>
<sequence>MSLALRPLDRFGSIKIKLGVLVAASVTVAAVFAAGGVKLGWPPHYTIPLAVLVALAVTQLLAHGMTAPLRQMTGAARAMAIGDYRQRVSDTSRDEVGELGRAFNRMATELAQVEQQRRELIANVSHELRTPISALHAVLENIVDGVSEPDEQTLRTALAQTERLTRLVTDLLDLSRVDAGIVPMAVEPISAQHLLDDAVIEASVGVSKVSYDVDVVPPTLVLTGDAERLRQLIANLLDNAGRHSPDGGVVTVRARAEGDGVVIDVLDEGPGIPPAERSAVFERFNSGRSARDGGTGLGLAIARWVVQLHNGSIAVADSPRGCDIRVTLPSPQGEAQ</sequence>
<dbReference type="GO" id="GO:0016301">
    <property type="term" value="F:kinase activity"/>
    <property type="evidence" value="ECO:0007669"/>
    <property type="project" value="UniProtKB-KW"/>
</dbReference>
<evidence type="ECO:0000256" key="21">
    <source>
        <dbReference type="ARBA" id="ARBA00040454"/>
    </source>
</evidence>
<evidence type="ECO:0000256" key="4">
    <source>
        <dbReference type="ARBA" id="ARBA00004651"/>
    </source>
</evidence>
<evidence type="ECO:0000256" key="14">
    <source>
        <dbReference type="ARBA" id="ARBA00022842"/>
    </source>
</evidence>
<name>A0ABS2RKC2_9ACTN</name>
<dbReference type="SMART" id="SM00388">
    <property type="entry name" value="HisKA"/>
    <property type="match status" value="1"/>
</dbReference>
<keyword evidence="12" id="KW-0378">Hydrolase</keyword>
<keyword evidence="11 26" id="KW-0418">Kinase</keyword>
<evidence type="ECO:0000256" key="18">
    <source>
        <dbReference type="ARBA" id="ARBA00023016"/>
    </source>
</evidence>
<dbReference type="InterPro" id="IPR004358">
    <property type="entry name" value="Sig_transdc_His_kin-like_C"/>
</dbReference>
<dbReference type="SUPFAM" id="SSF158472">
    <property type="entry name" value="HAMP domain-like"/>
    <property type="match status" value="1"/>
</dbReference>
<dbReference type="PROSITE" id="PS50109">
    <property type="entry name" value="HIS_KIN"/>
    <property type="match status" value="1"/>
</dbReference>
<dbReference type="RefSeq" id="WP_204917139.1">
    <property type="nucleotide sequence ID" value="NZ_BAAAQP010000002.1"/>
</dbReference>
<evidence type="ECO:0000313" key="26">
    <source>
        <dbReference type="EMBL" id="MBM7798616.1"/>
    </source>
</evidence>
<dbReference type="Gene3D" id="3.30.565.10">
    <property type="entry name" value="Histidine kinase-like ATPase, C-terminal domain"/>
    <property type="match status" value="1"/>
</dbReference>
<evidence type="ECO:0000259" key="25">
    <source>
        <dbReference type="PROSITE" id="PS50885"/>
    </source>
</evidence>
<proteinExistence type="predicted"/>
<evidence type="ECO:0000256" key="23">
    <source>
        <dbReference type="SAM" id="Phobius"/>
    </source>
</evidence>
<comment type="caution">
    <text evidence="26">The sequence shown here is derived from an EMBL/GenBank/DDBJ whole genome shotgun (WGS) entry which is preliminary data.</text>
</comment>
<evidence type="ECO:0000256" key="8">
    <source>
        <dbReference type="ARBA" id="ARBA00022679"/>
    </source>
</evidence>
<evidence type="ECO:0000256" key="13">
    <source>
        <dbReference type="ARBA" id="ARBA00022840"/>
    </source>
</evidence>
<dbReference type="InterPro" id="IPR003660">
    <property type="entry name" value="HAMP_dom"/>
</dbReference>
<evidence type="ECO:0000259" key="24">
    <source>
        <dbReference type="PROSITE" id="PS50109"/>
    </source>
</evidence>
<feature type="transmembrane region" description="Helical" evidence="23">
    <location>
        <begin position="43"/>
        <end position="62"/>
    </location>
</feature>
<keyword evidence="16 23" id="KW-1133">Transmembrane helix</keyword>
<keyword evidence="14" id="KW-0460">Magnesium</keyword>
<evidence type="ECO:0000256" key="17">
    <source>
        <dbReference type="ARBA" id="ARBA00023012"/>
    </source>
</evidence>
<evidence type="ECO:0000256" key="7">
    <source>
        <dbReference type="ARBA" id="ARBA00022553"/>
    </source>
</evidence>
<dbReference type="Gene3D" id="6.10.340.10">
    <property type="match status" value="1"/>
</dbReference>
<evidence type="ECO:0000256" key="11">
    <source>
        <dbReference type="ARBA" id="ARBA00022777"/>
    </source>
</evidence>
<dbReference type="PROSITE" id="PS50885">
    <property type="entry name" value="HAMP"/>
    <property type="match status" value="1"/>
</dbReference>
<dbReference type="EMBL" id="JAFBCF010000001">
    <property type="protein sequence ID" value="MBM7798616.1"/>
    <property type="molecule type" value="Genomic_DNA"/>
</dbReference>
<keyword evidence="6" id="KW-1003">Cell membrane</keyword>
<evidence type="ECO:0000313" key="27">
    <source>
        <dbReference type="Proteomes" id="UP000704762"/>
    </source>
</evidence>